<dbReference type="InterPro" id="IPR053196">
    <property type="entry name" value="Lipoprotein_YbaY-like"/>
</dbReference>
<dbReference type="InterPro" id="IPR039366">
    <property type="entry name" value="Pilotin"/>
</dbReference>
<feature type="signal peptide" evidence="1">
    <location>
        <begin position="1"/>
        <end position="24"/>
    </location>
</feature>
<keyword evidence="4" id="KW-1185">Reference proteome</keyword>
<dbReference type="Pfam" id="PF09619">
    <property type="entry name" value="YscW"/>
    <property type="match status" value="1"/>
</dbReference>
<evidence type="ECO:0000259" key="2">
    <source>
        <dbReference type="Pfam" id="PF03724"/>
    </source>
</evidence>
<sequence length="266" mass="27174">MTIRLPALALAALSSLFLAGSALAQTHTITGDLAYRERIALPESAVATVSLLDVSLADAPSRTLAEQVIDPAGQIPIGFVLEVDASAIEAGHTYALAARIEVEGELWFITDTRNELDPLAANEPIGLELVRALSEAPGAEAEAAMPAELAGTAWRLSLLGAEAANEGVESTLRFEAGGASLGGNGGCNSYGGNIAFAEDGSFAIGQVAATLMACDPASMEQEQGFFAALQAATAYGIEGDTLILIDAEGNRLATLTAEAAAETPSE</sequence>
<dbReference type="EMBL" id="QQNH01000006">
    <property type="protein sequence ID" value="RDE09372.1"/>
    <property type="molecule type" value="Genomic_DNA"/>
</dbReference>
<dbReference type="InterPro" id="IPR038670">
    <property type="entry name" value="HslJ-like_sf"/>
</dbReference>
<feature type="chain" id="PRO_5017060481" evidence="1">
    <location>
        <begin position="25"/>
        <end position="266"/>
    </location>
</feature>
<comment type="caution">
    <text evidence="3">The sequence shown here is derived from an EMBL/GenBank/DDBJ whole genome shotgun (WGS) entry which is preliminary data.</text>
</comment>
<dbReference type="InterPro" id="IPR005184">
    <property type="entry name" value="DUF306_Meta_HslJ"/>
</dbReference>
<dbReference type="Pfam" id="PF03724">
    <property type="entry name" value="META"/>
    <property type="match status" value="1"/>
</dbReference>
<accession>A0A369W7Z1</accession>
<dbReference type="OrthoDB" id="9809132at2"/>
<dbReference type="RefSeq" id="WP_114645282.1">
    <property type="nucleotide sequence ID" value="NZ_QQNH01000006.1"/>
</dbReference>
<feature type="domain" description="DUF306" evidence="2">
    <location>
        <begin position="147"/>
        <end position="255"/>
    </location>
</feature>
<keyword evidence="1" id="KW-0732">Signal</keyword>
<evidence type="ECO:0000256" key="1">
    <source>
        <dbReference type="SAM" id="SignalP"/>
    </source>
</evidence>
<organism evidence="3 4">
    <name type="scientific">Pelagibacterium lacus</name>
    <dbReference type="NCBI Taxonomy" id="2282655"/>
    <lineage>
        <taxon>Bacteria</taxon>
        <taxon>Pseudomonadati</taxon>
        <taxon>Pseudomonadota</taxon>
        <taxon>Alphaproteobacteria</taxon>
        <taxon>Hyphomicrobiales</taxon>
        <taxon>Devosiaceae</taxon>
        <taxon>Pelagibacterium</taxon>
    </lineage>
</organism>
<evidence type="ECO:0000313" key="3">
    <source>
        <dbReference type="EMBL" id="RDE09372.1"/>
    </source>
</evidence>
<dbReference type="AlphaFoldDB" id="A0A369W7Z1"/>
<dbReference type="Gene3D" id="2.40.128.270">
    <property type="match status" value="1"/>
</dbReference>
<protein>
    <submittedName>
        <fullName evidence="3">META domain-containing protein</fullName>
    </submittedName>
</protein>
<dbReference type="PANTHER" id="PTHR38013:SF1">
    <property type="entry name" value="GLYCOPROTEIN_POLYSACCHARIDE METABOLISM"/>
    <property type="match status" value="1"/>
</dbReference>
<gene>
    <name evidence="3" type="ORF">DVH29_06085</name>
</gene>
<dbReference type="PANTHER" id="PTHR38013">
    <property type="entry name" value="GLYCOPROTEIN/POLYSACCHARIDE METABOLISM"/>
    <property type="match status" value="1"/>
</dbReference>
<evidence type="ECO:0000313" key="4">
    <source>
        <dbReference type="Proteomes" id="UP000253759"/>
    </source>
</evidence>
<reference evidence="4" key="1">
    <citation type="submission" date="2018-07" db="EMBL/GenBank/DDBJ databases">
        <authorList>
            <person name="Liu B.-T."/>
            <person name="Du Z."/>
        </authorList>
    </citation>
    <scope>NUCLEOTIDE SEQUENCE [LARGE SCALE GENOMIC DNA]</scope>
    <source>
        <strain evidence="4">XYN52</strain>
    </source>
</reference>
<name>A0A369W7Z1_9HYPH</name>
<dbReference type="Proteomes" id="UP000253759">
    <property type="component" value="Unassembled WGS sequence"/>
</dbReference>
<proteinExistence type="predicted"/>